<comment type="caution">
    <text evidence="1">The sequence shown here is derived from an EMBL/GenBank/DDBJ whole genome shotgun (WGS) entry which is preliminary data.</text>
</comment>
<dbReference type="AlphaFoldDB" id="A0A4R7KAP8"/>
<evidence type="ECO:0000313" key="1">
    <source>
        <dbReference type="EMBL" id="TDT47538.1"/>
    </source>
</evidence>
<organism evidence="1 2">
    <name type="scientific">Maribacter spongiicola</name>
    <dbReference type="NCBI Taxonomy" id="1206753"/>
    <lineage>
        <taxon>Bacteria</taxon>
        <taxon>Pseudomonadati</taxon>
        <taxon>Bacteroidota</taxon>
        <taxon>Flavobacteriia</taxon>
        <taxon>Flavobacteriales</taxon>
        <taxon>Flavobacteriaceae</taxon>
        <taxon>Maribacter</taxon>
    </lineage>
</organism>
<proteinExistence type="predicted"/>
<accession>A0A4R7KAP8</accession>
<protein>
    <submittedName>
        <fullName evidence="1">Uncharacterized protein</fullName>
    </submittedName>
</protein>
<name>A0A4R7KAP8_9FLAO</name>
<sequence>MINKTYDEAFNDAIAKQYPEYHTALLKVLDDFEQELIIKKVVSDGSYKNYVNLLKEISKDSAYEIVSDFALGDSLTLNSQHYNYELAKTMKTMPLIHYRNIAQSKSMLFNQRVSEITTKNGGFSRSNYASLLLEVYNEEDFQLPTIRTKLFRFLDPNTNDRLYIYMGKPTQSE</sequence>
<keyword evidence="2" id="KW-1185">Reference proteome</keyword>
<evidence type="ECO:0000313" key="2">
    <source>
        <dbReference type="Proteomes" id="UP000294749"/>
    </source>
</evidence>
<dbReference type="EMBL" id="SOAY01000010">
    <property type="protein sequence ID" value="TDT47538.1"/>
    <property type="molecule type" value="Genomic_DNA"/>
</dbReference>
<dbReference type="Proteomes" id="UP000294749">
    <property type="component" value="Unassembled WGS sequence"/>
</dbReference>
<reference evidence="1 2" key="1">
    <citation type="submission" date="2019-03" db="EMBL/GenBank/DDBJ databases">
        <title>Genomic Encyclopedia of Archaeal and Bacterial Type Strains, Phase II (KMG-II): from individual species to whole genera.</title>
        <authorList>
            <person name="Goeker M."/>
        </authorList>
    </citation>
    <scope>NUCLEOTIDE SEQUENCE [LARGE SCALE GENOMIC DNA]</scope>
    <source>
        <strain evidence="1 2">DSM 25233</strain>
    </source>
</reference>
<dbReference type="RefSeq" id="WP_166638545.1">
    <property type="nucleotide sequence ID" value="NZ_SOAY01000010.1"/>
</dbReference>
<gene>
    <name evidence="1" type="ORF">CLV90_1614</name>
</gene>